<gene>
    <name evidence="5" type="ORF">H9895_04025</name>
</gene>
<sequence>MIATDFDYYRPNTIKEALGLFHTLSENKKSPLYFNGGTEFITFRRIETLYTEVKAVIDIKNINMCHEIKEENDTFIIGASIPLATIETIPHFPLLSKVCNRIADHTSREKITLGGNICSNLKYKEAILPLLLTNCDVVIASPTGLHTVPIQQIYNIQTGKIMLEHGAFIVQFKIDKVFLNMPFTSKKVTANGRIGYPLVTISAIHMPHIVRFAFSGLCHAPFQLDMIDTTLNERNEPLKNRIQKTLEQLPSPILDDMNGSSEFRTFIFHGLVKEIISEFGKE</sequence>
<proteinExistence type="predicted"/>
<reference evidence="5" key="2">
    <citation type="submission" date="2021-04" db="EMBL/GenBank/DDBJ databases">
        <authorList>
            <person name="Gilroy R."/>
        </authorList>
    </citation>
    <scope>NUCLEOTIDE SEQUENCE</scope>
    <source>
        <strain evidence="5">CHK169-2315</strain>
    </source>
</reference>
<dbReference type="SUPFAM" id="SSF56176">
    <property type="entry name" value="FAD-binding/transporter-associated domain-like"/>
    <property type="match status" value="1"/>
</dbReference>
<evidence type="ECO:0000313" key="6">
    <source>
        <dbReference type="Proteomes" id="UP000823937"/>
    </source>
</evidence>
<organism evidence="5 6">
    <name type="scientific">Candidatus Pseudogracilibacillus intestinigallinarum</name>
    <dbReference type="NCBI Taxonomy" id="2838742"/>
    <lineage>
        <taxon>Bacteria</taxon>
        <taxon>Bacillati</taxon>
        <taxon>Bacillota</taxon>
        <taxon>Bacilli</taxon>
        <taxon>Bacillales</taxon>
        <taxon>Bacillaceae</taxon>
        <taxon>Pseudogracilibacillus</taxon>
    </lineage>
</organism>
<dbReference type="Proteomes" id="UP000823937">
    <property type="component" value="Unassembled WGS sequence"/>
</dbReference>
<dbReference type="InterPro" id="IPR016167">
    <property type="entry name" value="FAD-bd_PCMH_sub1"/>
</dbReference>
<dbReference type="EMBL" id="DXHX01000056">
    <property type="protein sequence ID" value="HIV74231.1"/>
    <property type="molecule type" value="Genomic_DNA"/>
</dbReference>
<dbReference type="PANTHER" id="PTHR42659:SF2">
    <property type="entry name" value="XANTHINE DEHYDROGENASE SUBUNIT C-RELATED"/>
    <property type="match status" value="1"/>
</dbReference>
<dbReference type="InterPro" id="IPR036318">
    <property type="entry name" value="FAD-bd_PCMH-like_sf"/>
</dbReference>
<accession>A0A9D1TJ90</accession>
<dbReference type="Gene3D" id="3.30.43.10">
    <property type="entry name" value="Uridine Diphospho-n-acetylenolpyruvylglucosamine Reductase, domain 2"/>
    <property type="match status" value="1"/>
</dbReference>
<dbReference type="PANTHER" id="PTHR42659">
    <property type="entry name" value="XANTHINE DEHYDROGENASE SUBUNIT C-RELATED"/>
    <property type="match status" value="1"/>
</dbReference>
<evidence type="ECO:0000313" key="5">
    <source>
        <dbReference type="EMBL" id="HIV74231.1"/>
    </source>
</evidence>
<dbReference type="GO" id="GO:0071949">
    <property type="term" value="F:FAD binding"/>
    <property type="evidence" value="ECO:0007669"/>
    <property type="project" value="InterPro"/>
</dbReference>
<dbReference type="InterPro" id="IPR016166">
    <property type="entry name" value="FAD-bd_PCMH"/>
</dbReference>
<evidence type="ECO:0000256" key="3">
    <source>
        <dbReference type="ARBA" id="ARBA00023002"/>
    </source>
</evidence>
<evidence type="ECO:0000256" key="2">
    <source>
        <dbReference type="ARBA" id="ARBA00022827"/>
    </source>
</evidence>
<dbReference type="InterPro" id="IPR002346">
    <property type="entry name" value="Mopterin_DH_FAD-bd"/>
</dbReference>
<evidence type="ECO:0000259" key="4">
    <source>
        <dbReference type="PROSITE" id="PS51387"/>
    </source>
</evidence>
<feature type="domain" description="FAD-binding PCMH-type" evidence="4">
    <location>
        <begin position="1"/>
        <end position="179"/>
    </location>
</feature>
<comment type="caution">
    <text evidence="5">The sequence shown here is derived from an EMBL/GenBank/DDBJ whole genome shotgun (WGS) entry which is preliminary data.</text>
</comment>
<dbReference type="InterPro" id="IPR016169">
    <property type="entry name" value="FAD-bd_PCMH_sub2"/>
</dbReference>
<dbReference type="AlphaFoldDB" id="A0A9D1TJ90"/>
<dbReference type="GO" id="GO:0016491">
    <property type="term" value="F:oxidoreductase activity"/>
    <property type="evidence" value="ECO:0007669"/>
    <property type="project" value="UniProtKB-KW"/>
</dbReference>
<keyword evidence="1" id="KW-0285">Flavoprotein</keyword>
<evidence type="ECO:0000256" key="1">
    <source>
        <dbReference type="ARBA" id="ARBA00022630"/>
    </source>
</evidence>
<name>A0A9D1TJ90_9BACI</name>
<dbReference type="InterPro" id="IPR051312">
    <property type="entry name" value="Diverse_Substr_Oxidored"/>
</dbReference>
<reference evidence="5" key="1">
    <citation type="journal article" date="2021" name="PeerJ">
        <title>Extensive microbial diversity within the chicken gut microbiome revealed by metagenomics and culture.</title>
        <authorList>
            <person name="Gilroy R."/>
            <person name="Ravi A."/>
            <person name="Getino M."/>
            <person name="Pursley I."/>
            <person name="Horton D.L."/>
            <person name="Alikhan N.F."/>
            <person name="Baker D."/>
            <person name="Gharbi K."/>
            <person name="Hall N."/>
            <person name="Watson M."/>
            <person name="Adriaenssens E.M."/>
            <person name="Foster-Nyarko E."/>
            <person name="Jarju S."/>
            <person name="Secka A."/>
            <person name="Antonio M."/>
            <person name="Oren A."/>
            <person name="Chaudhuri R.R."/>
            <person name="La Ragione R."/>
            <person name="Hildebrand F."/>
            <person name="Pallen M.J."/>
        </authorList>
    </citation>
    <scope>NUCLEOTIDE SEQUENCE</scope>
    <source>
        <strain evidence="5">CHK169-2315</strain>
    </source>
</reference>
<protein>
    <submittedName>
        <fullName evidence="5">FAD binding domain-containing protein</fullName>
    </submittedName>
</protein>
<dbReference type="Gene3D" id="3.30.465.10">
    <property type="match status" value="1"/>
</dbReference>
<keyword evidence="3" id="KW-0560">Oxidoreductase</keyword>
<dbReference type="Pfam" id="PF00941">
    <property type="entry name" value="FAD_binding_5"/>
    <property type="match status" value="1"/>
</dbReference>
<keyword evidence="2" id="KW-0274">FAD</keyword>
<dbReference type="PROSITE" id="PS51387">
    <property type="entry name" value="FAD_PCMH"/>
    <property type="match status" value="1"/>
</dbReference>